<keyword evidence="4 9" id="KW-0808">Transferase</keyword>
<dbReference type="InterPro" id="IPR024170">
    <property type="entry name" value="Aminoglycoside_N6-AcTrfrase"/>
</dbReference>
<dbReference type="GO" id="GO:0046677">
    <property type="term" value="P:response to antibiotic"/>
    <property type="evidence" value="ECO:0007669"/>
    <property type="project" value="UniProtKB-KW"/>
</dbReference>
<feature type="domain" description="N-acetyltransferase" evidence="10">
    <location>
        <begin position="1"/>
        <end position="147"/>
    </location>
</feature>
<evidence type="ECO:0000256" key="2">
    <source>
        <dbReference type="ARBA" id="ARBA00012888"/>
    </source>
</evidence>
<dbReference type="SUPFAM" id="SSF55729">
    <property type="entry name" value="Acyl-CoA N-acyltransferases (Nat)"/>
    <property type="match status" value="1"/>
</dbReference>
<proteinExistence type="predicted"/>
<evidence type="ECO:0000313" key="11">
    <source>
        <dbReference type="EMBL" id="OYX06216.1"/>
    </source>
</evidence>
<evidence type="ECO:0000256" key="9">
    <source>
        <dbReference type="PIRNR" id="PIRNR000452"/>
    </source>
</evidence>
<dbReference type="PANTHER" id="PTHR43877:SF2">
    <property type="entry name" value="AMINOALKYLPHOSPHONATE N-ACETYLTRANSFERASE-RELATED"/>
    <property type="match status" value="1"/>
</dbReference>
<name>A0A258DF44_CAUVI</name>
<comment type="caution">
    <text evidence="11">The sequence shown here is derived from an EMBL/GenBank/DDBJ whole genome shotgun (WGS) entry which is preliminary data.</text>
</comment>
<dbReference type="InterPro" id="IPR050832">
    <property type="entry name" value="Bact_Acetyltransf"/>
</dbReference>
<evidence type="ECO:0000256" key="3">
    <source>
        <dbReference type="ARBA" id="ARBA00017677"/>
    </source>
</evidence>
<evidence type="ECO:0000256" key="7">
    <source>
        <dbReference type="ARBA" id="ARBA00029660"/>
    </source>
</evidence>
<dbReference type="Pfam" id="PF00583">
    <property type="entry name" value="Acetyltransf_1"/>
    <property type="match status" value="1"/>
</dbReference>
<keyword evidence="5 9" id="KW-0046">Antibiotic resistance</keyword>
<evidence type="ECO:0000256" key="4">
    <source>
        <dbReference type="ARBA" id="ARBA00022679"/>
    </source>
</evidence>
<evidence type="ECO:0000313" key="12">
    <source>
        <dbReference type="Proteomes" id="UP000215616"/>
    </source>
</evidence>
<dbReference type="EMBL" id="NCDQ01000009">
    <property type="protein sequence ID" value="OYX06216.1"/>
    <property type="molecule type" value="Genomic_DNA"/>
</dbReference>
<organism evidence="11 12">
    <name type="scientific">Caulobacter vibrioides</name>
    <name type="common">Caulobacter crescentus</name>
    <dbReference type="NCBI Taxonomy" id="155892"/>
    <lineage>
        <taxon>Bacteria</taxon>
        <taxon>Pseudomonadati</taxon>
        <taxon>Pseudomonadota</taxon>
        <taxon>Alphaproteobacteria</taxon>
        <taxon>Caulobacterales</taxon>
        <taxon>Caulobacteraceae</taxon>
        <taxon>Caulobacter</taxon>
    </lineage>
</organism>
<dbReference type="NCBIfam" id="NF043067">
    <property type="entry name" value="AAC_6p_group_E"/>
    <property type="match status" value="1"/>
</dbReference>
<dbReference type="AlphaFoldDB" id="A0A258DF44"/>
<gene>
    <name evidence="11" type="ORF">B7Z12_01165</name>
</gene>
<reference evidence="11 12" key="1">
    <citation type="submission" date="2017-03" db="EMBL/GenBank/DDBJ databases">
        <title>Lifting the veil on microbial sulfur biogeochemistry in mining wastewaters.</title>
        <authorList>
            <person name="Kantor R.S."/>
            <person name="Colenbrander Nelson T."/>
            <person name="Marshall S."/>
            <person name="Bennett D."/>
            <person name="Apte S."/>
            <person name="Camacho D."/>
            <person name="Thomas B.C."/>
            <person name="Warren L.A."/>
            <person name="Banfield J.F."/>
        </authorList>
    </citation>
    <scope>NUCLEOTIDE SEQUENCE [LARGE SCALE GENOMIC DNA]</scope>
    <source>
        <strain evidence="11">32-67-7</strain>
    </source>
</reference>
<dbReference type="GO" id="GO:0047663">
    <property type="term" value="F:aminoglycoside 6'-N-acetyltransferase activity"/>
    <property type="evidence" value="ECO:0007669"/>
    <property type="project" value="UniProtKB-EC"/>
</dbReference>
<accession>A0A258DF44</accession>
<evidence type="ECO:0000256" key="6">
    <source>
        <dbReference type="ARBA" id="ARBA00023315"/>
    </source>
</evidence>
<keyword evidence="6 9" id="KW-0012">Acyltransferase</keyword>
<dbReference type="EC" id="2.3.1.82" evidence="2 9"/>
<evidence type="ECO:0000256" key="1">
    <source>
        <dbReference type="ARBA" id="ARBA00011738"/>
    </source>
</evidence>
<dbReference type="InterPro" id="IPR016181">
    <property type="entry name" value="Acyl_CoA_acyltransferase"/>
</dbReference>
<evidence type="ECO:0000259" key="10">
    <source>
        <dbReference type="PROSITE" id="PS51186"/>
    </source>
</evidence>
<dbReference type="Gene3D" id="3.40.630.30">
    <property type="match status" value="1"/>
</dbReference>
<dbReference type="CDD" id="cd04301">
    <property type="entry name" value="NAT_SF"/>
    <property type="match status" value="1"/>
</dbReference>
<dbReference type="PROSITE" id="PS51186">
    <property type="entry name" value="GNAT"/>
    <property type="match status" value="1"/>
</dbReference>
<protein>
    <recommendedName>
        <fullName evidence="3 9">Aminoglycoside N(6')-acetyltransferase type 1</fullName>
        <ecNumber evidence="2 9">2.3.1.82</ecNumber>
    </recommendedName>
    <alternativeName>
        <fullName evidence="7 9">Aminoglycoside resistance protein</fullName>
    </alternativeName>
</protein>
<comment type="function">
    <text evidence="9">Catalyzes the transfer of an acetyl group from acetyl-CoA to the 6'-amino group of aminoglycoside molecules conferring resistance to antibiotics containing the purpurosamine ring.</text>
</comment>
<evidence type="ECO:0000256" key="8">
    <source>
        <dbReference type="ARBA" id="ARBA00048923"/>
    </source>
</evidence>
<dbReference type="Proteomes" id="UP000215616">
    <property type="component" value="Unassembled WGS sequence"/>
</dbReference>
<dbReference type="InterPro" id="IPR000182">
    <property type="entry name" value="GNAT_dom"/>
</dbReference>
<dbReference type="PANTHER" id="PTHR43877">
    <property type="entry name" value="AMINOALKYLPHOSPHONATE N-ACETYLTRANSFERASE-RELATED-RELATED"/>
    <property type="match status" value="1"/>
</dbReference>
<evidence type="ECO:0000256" key="5">
    <source>
        <dbReference type="ARBA" id="ARBA00023251"/>
    </source>
</evidence>
<dbReference type="PIRSF" id="PIRSF000452">
    <property type="entry name" value="6-N-acetyltransf"/>
    <property type="match status" value="1"/>
</dbReference>
<comment type="subunit">
    <text evidence="1 9">Homodimer.</text>
</comment>
<comment type="catalytic activity">
    <reaction evidence="8 9">
        <text>kanamycin B + acetyl-CoA = N(6')-acetylkanamycin B + CoA + H(+)</text>
        <dbReference type="Rhea" id="RHEA:16449"/>
        <dbReference type="ChEBI" id="CHEBI:15378"/>
        <dbReference type="ChEBI" id="CHEBI:57287"/>
        <dbReference type="ChEBI" id="CHEBI:57288"/>
        <dbReference type="ChEBI" id="CHEBI:58390"/>
        <dbReference type="ChEBI" id="CHEBI:58549"/>
        <dbReference type="EC" id="2.3.1.82"/>
    </reaction>
</comment>
<sequence>MIIRLAPRRDLDAWAGLRAALWPDGSVEDHRIEAEDALNQPDGLVAYVAETSDGVIASFVEAALRHDYVNGCDTSPVAFVEGLYVCPEHRKADVARRLCAAVADWGRAQGCTELASDADADNLESHAFHQAIGFEETERVVYFRMAL</sequence>